<feature type="region of interest" description="Disordered" evidence="1">
    <location>
        <begin position="200"/>
        <end position="269"/>
    </location>
</feature>
<proteinExistence type="predicted"/>
<sequence>MRQTVMGVYDSHADARAAQQSLNAAGVAQADIAIYSLSVEAPVEKGPRVYAPGGAAVGQHTPVFDRLEQLFARLFKSGEYPPEAEDYREFVRRGGTILSADVSEMQVDMARDVMRRAGAADIEERTAAWRNGSGISADRAGSTSQQVPLMVDEYEVDADDTSMPGDAMEPVPVDDSAQKQTAFTASQPNMVSGMQQVTTRTEGTGYGSSAGQRQQQSMSAVPDVGIARSTAGVTDDMKSRNARPSDSNEAREAIAAAEPTPRTGLVGDPIMGTPLEEFPYDDEFRKDYDARYANTGSSYDEYRRAYTHGTTLGQDERYREQDWQSVEQSARENWESRYPESGWERFKAAVRHGWERVRSL</sequence>
<reference evidence="2 3" key="1">
    <citation type="submission" date="2024-01" db="EMBL/GenBank/DDBJ databases">
        <title>The diversity of rhizobia nodulating Mimosa spp. in eleven states of Brazil covering several biomes is determined by host plant, location, and edaphic factors.</title>
        <authorList>
            <person name="Rouws L."/>
            <person name="Barauna A."/>
            <person name="Beukes C."/>
            <person name="De Faria S.M."/>
            <person name="Gross E."/>
            <person name="Dos Reis Junior F.B."/>
            <person name="Simon M."/>
            <person name="Maluk M."/>
            <person name="Odee D.W."/>
            <person name="Kenicer G."/>
            <person name="Young J.P.W."/>
            <person name="Reis V.M."/>
            <person name="Zilli J."/>
            <person name="James E.K."/>
        </authorList>
    </citation>
    <scope>NUCLEOTIDE SEQUENCE [LARGE SCALE GENOMIC DNA]</scope>
    <source>
        <strain evidence="2 3">JPY77</strain>
    </source>
</reference>
<evidence type="ECO:0000313" key="2">
    <source>
        <dbReference type="EMBL" id="MEM5285232.1"/>
    </source>
</evidence>
<evidence type="ECO:0008006" key="4">
    <source>
        <dbReference type="Google" id="ProtNLM"/>
    </source>
</evidence>
<keyword evidence="3" id="KW-1185">Reference proteome</keyword>
<accession>A0ABU9Q738</accession>
<dbReference type="RefSeq" id="WP_201647460.1">
    <property type="nucleotide sequence ID" value="NZ_CAJHCS010000001.1"/>
</dbReference>
<comment type="caution">
    <text evidence="2">The sequence shown here is derived from an EMBL/GenBank/DDBJ whole genome shotgun (WGS) entry which is preliminary data.</text>
</comment>
<feature type="compositionally biased region" description="Polar residues" evidence="1">
    <location>
        <begin position="200"/>
        <end position="219"/>
    </location>
</feature>
<dbReference type="EMBL" id="JAZHGC010000004">
    <property type="protein sequence ID" value="MEM5285232.1"/>
    <property type="molecule type" value="Genomic_DNA"/>
</dbReference>
<organism evidence="2 3">
    <name type="scientific">Paraburkholderia sabiae</name>
    <dbReference type="NCBI Taxonomy" id="273251"/>
    <lineage>
        <taxon>Bacteria</taxon>
        <taxon>Pseudomonadati</taxon>
        <taxon>Pseudomonadota</taxon>
        <taxon>Betaproteobacteria</taxon>
        <taxon>Burkholderiales</taxon>
        <taxon>Burkholderiaceae</taxon>
        <taxon>Paraburkholderia</taxon>
    </lineage>
</organism>
<dbReference type="Proteomes" id="UP001494588">
    <property type="component" value="Unassembled WGS sequence"/>
</dbReference>
<evidence type="ECO:0000313" key="3">
    <source>
        <dbReference type="Proteomes" id="UP001494588"/>
    </source>
</evidence>
<evidence type="ECO:0000256" key="1">
    <source>
        <dbReference type="SAM" id="MobiDB-lite"/>
    </source>
</evidence>
<name>A0ABU9Q738_9BURK</name>
<protein>
    <recommendedName>
        <fullName evidence="4">Heat induced stress protein YflT</fullName>
    </recommendedName>
</protein>
<gene>
    <name evidence="2" type="ORF">V4C55_05920</name>
</gene>